<dbReference type="AlphaFoldDB" id="A0A5N6Q8T3"/>
<keyword evidence="3" id="KW-1185">Reference proteome</keyword>
<dbReference type="PANTHER" id="PTHR30540">
    <property type="entry name" value="OSMOTIC STRESS POTASSIUM TRANSPORTER"/>
    <property type="match status" value="1"/>
</dbReference>
<feature type="domain" description="K+ potassium transporter C-terminal" evidence="1">
    <location>
        <begin position="142"/>
        <end position="208"/>
    </location>
</feature>
<organism evidence="2 3">
    <name type="scientific">Mikania micrantha</name>
    <name type="common">bitter vine</name>
    <dbReference type="NCBI Taxonomy" id="192012"/>
    <lineage>
        <taxon>Eukaryota</taxon>
        <taxon>Viridiplantae</taxon>
        <taxon>Streptophyta</taxon>
        <taxon>Embryophyta</taxon>
        <taxon>Tracheophyta</taxon>
        <taxon>Spermatophyta</taxon>
        <taxon>Magnoliopsida</taxon>
        <taxon>eudicotyledons</taxon>
        <taxon>Gunneridae</taxon>
        <taxon>Pentapetalae</taxon>
        <taxon>asterids</taxon>
        <taxon>campanulids</taxon>
        <taxon>Asterales</taxon>
        <taxon>Asteraceae</taxon>
        <taxon>Asteroideae</taxon>
        <taxon>Heliantheae alliance</taxon>
        <taxon>Eupatorieae</taxon>
        <taxon>Mikania</taxon>
    </lineage>
</organism>
<evidence type="ECO:0000313" key="2">
    <source>
        <dbReference type="EMBL" id="KAD7480291.1"/>
    </source>
</evidence>
<name>A0A5N6Q8T3_9ASTR</name>
<reference evidence="2 3" key="1">
    <citation type="submission" date="2019-05" db="EMBL/GenBank/DDBJ databases">
        <title>Mikania micrantha, genome provides insights into the molecular mechanism of rapid growth.</title>
        <authorList>
            <person name="Liu B."/>
        </authorList>
    </citation>
    <scope>NUCLEOTIDE SEQUENCE [LARGE SCALE GENOMIC DNA]</scope>
    <source>
        <strain evidence="2">NLD-2019</strain>
        <tissue evidence="2">Leaf</tissue>
    </source>
</reference>
<sequence length="291" mass="32023">MVIGDGLLTPAISVPVCATTLWHSSSWFLFAPIVNKFNLKSQSSLTVDVATSETMFADLATSVMLQFSAHTCLHGSSSLLIKKPPICRSNQLLRLSTRIDSDASDDLSYTLVIINRVSSEWLLAWGPTLGICRVPKIGPVLTDLISDIRANFSRFVTKLPAAFHRILSFACVKFVPVPFVPPAERYLLGCVGPTSFQSYRCIVLYMSQGMHQDVDSFESDLDLRLANFIHYDWTRALRDPENPTDVQVKQELEDLMAAQQSEKLPRSGCGAVVPTASLLELGIGMVSVVLT</sequence>
<protein>
    <recommendedName>
        <fullName evidence="1">K+ potassium transporter C-terminal domain-containing protein</fullName>
    </recommendedName>
</protein>
<comment type="caution">
    <text evidence="2">The sequence shown here is derived from an EMBL/GenBank/DDBJ whole genome shotgun (WGS) entry which is preliminary data.</text>
</comment>
<dbReference type="Proteomes" id="UP000326396">
    <property type="component" value="Linkage Group LG1"/>
</dbReference>
<evidence type="ECO:0000259" key="1">
    <source>
        <dbReference type="Pfam" id="PF22776"/>
    </source>
</evidence>
<dbReference type="PANTHER" id="PTHR30540:SF141">
    <property type="entry name" value="POTASSIUM TRANSPORTER"/>
    <property type="match status" value="1"/>
</dbReference>
<proteinExistence type="predicted"/>
<dbReference type="OrthoDB" id="504708at2759"/>
<accession>A0A5N6Q8T3</accession>
<dbReference type="InterPro" id="IPR053952">
    <property type="entry name" value="K_trans_C"/>
</dbReference>
<dbReference type="Pfam" id="PF22776">
    <property type="entry name" value="K_trans_C"/>
    <property type="match status" value="1"/>
</dbReference>
<dbReference type="GO" id="GO:0015079">
    <property type="term" value="F:potassium ion transmembrane transporter activity"/>
    <property type="evidence" value="ECO:0007669"/>
    <property type="project" value="InterPro"/>
</dbReference>
<dbReference type="EMBL" id="SZYD01000001">
    <property type="protein sequence ID" value="KAD7480291.1"/>
    <property type="molecule type" value="Genomic_DNA"/>
</dbReference>
<dbReference type="InterPro" id="IPR003855">
    <property type="entry name" value="K+_transporter"/>
</dbReference>
<gene>
    <name evidence="2" type="ORF">E3N88_03427</name>
</gene>
<dbReference type="GO" id="GO:0005886">
    <property type="term" value="C:plasma membrane"/>
    <property type="evidence" value="ECO:0007669"/>
    <property type="project" value="TreeGrafter"/>
</dbReference>
<evidence type="ECO:0000313" key="3">
    <source>
        <dbReference type="Proteomes" id="UP000326396"/>
    </source>
</evidence>